<dbReference type="InterPro" id="IPR008972">
    <property type="entry name" value="Cupredoxin"/>
</dbReference>
<evidence type="ECO:0000313" key="2">
    <source>
        <dbReference type="EMBL" id="RVX01141.1"/>
    </source>
</evidence>
<dbReference type="InterPro" id="IPR001117">
    <property type="entry name" value="Cu-oxidase_2nd"/>
</dbReference>
<proteinExistence type="predicted"/>
<accession>A0A438IWM4</accession>
<dbReference type="Pfam" id="PF00394">
    <property type="entry name" value="Cu-oxidase"/>
    <property type="match status" value="1"/>
</dbReference>
<evidence type="ECO:0000313" key="3">
    <source>
        <dbReference type="Proteomes" id="UP000288805"/>
    </source>
</evidence>
<gene>
    <name evidence="2" type="primary">TT10_14</name>
    <name evidence="2" type="ORF">CK203_036129</name>
</gene>
<comment type="caution">
    <text evidence="2">The sequence shown here is derived from an EMBL/GenBank/DDBJ whole genome shotgun (WGS) entry which is preliminary data.</text>
</comment>
<dbReference type="Gene3D" id="2.60.40.420">
    <property type="entry name" value="Cupredoxins - blue copper proteins"/>
    <property type="match status" value="1"/>
</dbReference>
<dbReference type="PANTHER" id="PTHR11709:SF487">
    <property type="entry name" value="LACCASE"/>
    <property type="match status" value="1"/>
</dbReference>
<dbReference type="EMBL" id="QGNW01000077">
    <property type="protein sequence ID" value="RVX01141.1"/>
    <property type="molecule type" value="Genomic_DNA"/>
</dbReference>
<sequence length="220" mass="24738">MPIQPGSKFSQKIILSSEEALYGGMLTVIGPEPPFMSYNRLSQEWNKYPFHNLSRISHHIRQWWKSDVNAVRNEVLAVGADGNASNSLLIMDNLVSIPCSKSNTFSYGGSWKDLSIRIINAALHEPLFFSIAKHKMIVVGTDEANQRSITINAAITYSEAPTGLNVYDNTTTQLLYNTREIHSIFTSLLTSFTAYNDTMQRFRSWPTPSLVDAEHPCNVH</sequence>
<protein>
    <submittedName>
        <fullName evidence="2">Laccase-15</fullName>
    </submittedName>
</protein>
<reference evidence="2 3" key="1">
    <citation type="journal article" date="2018" name="PLoS Genet.">
        <title>Population sequencing reveals clonal diversity and ancestral inbreeding in the grapevine cultivar Chardonnay.</title>
        <authorList>
            <person name="Roach M.J."/>
            <person name="Johnson D.L."/>
            <person name="Bohlmann J."/>
            <person name="van Vuuren H.J."/>
            <person name="Jones S.J."/>
            <person name="Pretorius I.S."/>
            <person name="Schmidt S.A."/>
            <person name="Borneman A.R."/>
        </authorList>
    </citation>
    <scope>NUCLEOTIDE SEQUENCE [LARGE SCALE GENOMIC DNA]</scope>
    <source>
        <strain evidence="3">cv. Chardonnay</strain>
        <tissue evidence="2">Leaf</tissue>
    </source>
</reference>
<dbReference type="AlphaFoldDB" id="A0A438IWM4"/>
<name>A0A438IWM4_VITVI</name>
<dbReference type="SUPFAM" id="SSF49503">
    <property type="entry name" value="Cupredoxins"/>
    <property type="match status" value="1"/>
</dbReference>
<dbReference type="InterPro" id="IPR045087">
    <property type="entry name" value="Cu-oxidase_fam"/>
</dbReference>
<dbReference type="Proteomes" id="UP000288805">
    <property type="component" value="Unassembled WGS sequence"/>
</dbReference>
<organism evidence="2 3">
    <name type="scientific">Vitis vinifera</name>
    <name type="common">Grape</name>
    <dbReference type="NCBI Taxonomy" id="29760"/>
    <lineage>
        <taxon>Eukaryota</taxon>
        <taxon>Viridiplantae</taxon>
        <taxon>Streptophyta</taxon>
        <taxon>Embryophyta</taxon>
        <taxon>Tracheophyta</taxon>
        <taxon>Spermatophyta</taxon>
        <taxon>Magnoliopsida</taxon>
        <taxon>eudicotyledons</taxon>
        <taxon>Gunneridae</taxon>
        <taxon>Pentapetalae</taxon>
        <taxon>rosids</taxon>
        <taxon>Vitales</taxon>
        <taxon>Vitaceae</taxon>
        <taxon>Viteae</taxon>
        <taxon>Vitis</taxon>
    </lineage>
</organism>
<feature type="domain" description="Plastocyanin-like" evidence="1">
    <location>
        <begin position="61"/>
        <end position="145"/>
    </location>
</feature>
<evidence type="ECO:0000259" key="1">
    <source>
        <dbReference type="Pfam" id="PF00394"/>
    </source>
</evidence>
<dbReference type="PANTHER" id="PTHR11709">
    <property type="entry name" value="MULTI-COPPER OXIDASE"/>
    <property type="match status" value="1"/>
</dbReference>